<sequence>MEQLEPGCSFKITQVGLAEVTATGMGEGDDVEKPYVFWNFTYVKFFRTYYYEYPEFTWTNAPEHLRMNRHVATTCKIHLPVGSLQVIFCTWYKYGCWLIIPYADLTAKDKQRLGDKTSP</sequence>
<name>A0A016VBW9_9BILA</name>
<dbReference type="EMBL" id="JARK01001349">
    <property type="protein sequence ID" value="EYC24766.1"/>
    <property type="molecule type" value="Genomic_DNA"/>
</dbReference>
<accession>A0A016VBW9</accession>
<gene>
    <name evidence="1" type="primary">Acey_s0013.g2097</name>
    <name evidence="1" type="ORF">Y032_0013g2097</name>
</gene>
<dbReference type="AlphaFoldDB" id="A0A016VBW9"/>
<dbReference type="Proteomes" id="UP000024635">
    <property type="component" value="Unassembled WGS sequence"/>
</dbReference>
<protein>
    <submittedName>
        <fullName evidence="1">Uncharacterized protein</fullName>
    </submittedName>
</protein>
<evidence type="ECO:0000313" key="2">
    <source>
        <dbReference type="Proteomes" id="UP000024635"/>
    </source>
</evidence>
<evidence type="ECO:0000313" key="1">
    <source>
        <dbReference type="EMBL" id="EYC24766.1"/>
    </source>
</evidence>
<comment type="caution">
    <text evidence="1">The sequence shown here is derived from an EMBL/GenBank/DDBJ whole genome shotgun (WGS) entry which is preliminary data.</text>
</comment>
<reference evidence="2" key="1">
    <citation type="journal article" date="2015" name="Nat. Genet.">
        <title>The genome and transcriptome of the zoonotic hookworm Ancylostoma ceylanicum identify infection-specific gene families.</title>
        <authorList>
            <person name="Schwarz E.M."/>
            <person name="Hu Y."/>
            <person name="Antoshechkin I."/>
            <person name="Miller M.M."/>
            <person name="Sternberg P.W."/>
            <person name="Aroian R.V."/>
        </authorList>
    </citation>
    <scope>NUCLEOTIDE SEQUENCE</scope>
    <source>
        <strain evidence="2">HY135</strain>
    </source>
</reference>
<keyword evidence="2" id="KW-1185">Reference proteome</keyword>
<dbReference type="OrthoDB" id="5896448at2759"/>
<proteinExistence type="predicted"/>
<organism evidence="1 2">
    <name type="scientific">Ancylostoma ceylanicum</name>
    <dbReference type="NCBI Taxonomy" id="53326"/>
    <lineage>
        <taxon>Eukaryota</taxon>
        <taxon>Metazoa</taxon>
        <taxon>Ecdysozoa</taxon>
        <taxon>Nematoda</taxon>
        <taxon>Chromadorea</taxon>
        <taxon>Rhabditida</taxon>
        <taxon>Rhabditina</taxon>
        <taxon>Rhabditomorpha</taxon>
        <taxon>Strongyloidea</taxon>
        <taxon>Ancylostomatidae</taxon>
        <taxon>Ancylostomatinae</taxon>
        <taxon>Ancylostoma</taxon>
    </lineage>
</organism>